<dbReference type="CDD" id="cd11524">
    <property type="entry name" value="SYLF"/>
    <property type="match status" value="1"/>
</dbReference>
<keyword evidence="3" id="KW-1185">Reference proteome</keyword>
<feature type="domain" description="Ysc84 actin-binding" evidence="1">
    <location>
        <begin position="90"/>
        <end position="175"/>
    </location>
</feature>
<evidence type="ECO:0000313" key="2">
    <source>
        <dbReference type="EMBL" id="MDL0089718.1"/>
    </source>
</evidence>
<dbReference type="EMBL" id="JANURM010000019">
    <property type="protein sequence ID" value="MDL0089718.1"/>
    <property type="molecule type" value="Genomic_DNA"/>
</dbReference>
<name>A0ABT7HSX4_9BACT</name>
<evidence type="ECO:0000313" key="3">
    <source>
        <dbReference type="Proteomes" id="UP001173801"/>
    </source>
</evidence>
<dbReference type="InterPro" id="IPR007461">
    <property type="entry name" value="Ysc84_actin-binding"/>
</dbReference>
<protein>
    <submittedName>
        <fullName evidence="2">Lipid-binding SYLF domain-containing protein</fullName>
    </submittedName>
</protein>
<organism evidence="2 3">
    <name type="scientific">Campylobacter gastrosuis</name>
    <dbReference type="NCBI Taxonomy" id="2974576"/>
    <lineage>
        <taxon>Bacteria</taxon>
        <taxon>Pseudomonadati</taxon>
        <taxon>Campylobacterota</taxon>
        <taxon>Epsilonproteobacteria</taxon>
        <taxon>Campylobacterales</taxon>
        <taxon>Campylobacteraceae</taxon>
        <taxon>Campylobacter</taxon>
    </lineage>
</organism>
<sequence>MRKILIILLLSVFLFANEELLLNSANAFIMTERLNKKAPFEALIKQSKAVVIIPSVKKVGFLVGGMGGSGVIVIDPLSDKRVLKSVTIGGGSLGLQMGYEDSSLVIFVLKSSIVADISDGKLAINADASFSFGDVGGGYKSIKDFEFSKDMYAYATNGGFFAGASFGGVIINSSNKIRFRSSGYAYDQLILALNR</sequence>
<reference evidence="2" key="2">
    <citation type="journal article" date="2023" name="Microorganisms">
        <title>Isolation and Genomic Characteristics of Cat-Borne Campylobacter felis sp. nov. and Sheep-Borne Campylobacter ovis sp. nov.</title>
        <authorList>
            <person name="Wang H."/>
            <person name="Li Y."/>
            <person name="Gu Y."/>
            <person name="Zhou G."/>
            <person name="Chen X."/>
            <person name="Zhang X."/>
            <person name="Shao Z."/>
            <person name="Zhang J."/>
            <person name="Zhang M."/>
        </authorList>
    </citation>
    <scope>NUCLEOTIDE SEQUENCE</scope>
    <source>
        <strain evidence="2">PS10</strain>
    </source>
</reference>
<accession>A0ABT7HSX4</accession>
<reference evidence="2" key="1">
    <citation type="submission" date="2022-08" db="EMBL/GenBank/DDBJ databases">
        <authorList>
            <person name="Wang H."/>
        </authorList>
    </citation>
    <scope>NUCLEOTIDE SEQUENCE</scope>
    <source>
        <strain evidence="2">PS10</strain>
    </source>
</reference>
<evidence type="ECO:0000259" key="1">
    <source>
        <dbReference type="Pfam" id="PF04366"/>
    </source>
</evidence>
<proteinExistence type="predicted"/>
<dbReference type="Pfam" id="PF04366">
    <property type="entry name" value="Ysc84"/>
    <property type="match status" value="1"/>
</dbReference>
<gene>
    <name evidence="2" type="ORF">NYG85_10135</name>
</gene>
<dbReference type="RefSeq" id="WP_284938448.1">
    <property type="nucleotide sequence ID" value="NZ_JANURM010000019.1"/>
</dbReference>
<comment type="caution">
    <text evidence="2">The sequence shown here is derived from an EMBL/GenBank/DDBJ whole genome shotgun (WGS) entry which is preliminary data.</text>
</comment>
<dbReference type="Proteomes" id="UP001173801">
    <property type="component" value="Unassembled WGS sequence"/>
</dbReference>